<proteinExistence type="predicted"/>
<name>A4JTR4_BURVG</name>
<accession>A4JTR4</accession>
<dbReference type="Proteomes" id="UP000002287">
    <property type="component" value="Plasmid pBVIE01"/>
</dbReference>
<gene>
    <name evidence="1" type="ordered locus">Bcep1808_6779</name>
</gene>
<keyword evidence="1" id="KW-0614">Plasmid</keyword>
<organism evidence="1 2">
    <name type="scientific">Burkholderia vietnamiensis (strain G4 / LMG 22486)</name>
    <name type="common">Burkholderia cepacia (strain R1808)</name>
    <dbReference type="NCBI Taxonomy" id="269482"/>
    <lineage>
        <taxon>Bacteria</taxon>
        <taxon>Pseudomonadati</taxon>
        <taxon>Pseudomonadota</taxon>
        <taxon>Betaproteobacteria</taxon>
        <taxon>Burkholderiales</taxon>
        <taxon>Burkholderiaceae</taxon>
        <taxon>Burkholderia</taxon>
        <taxon>Burkholderia cepacia complex</taxon>
    </lineage>
</organism>
<dbReference type="HOGENOM" id="CLU_1109775_0_0_4"/>
<dbReference type="EMBL" id="CP000617">
    <property type="protein sequence ID" value="ABO59667.1"/>
    <property type="molecule type" value="Genomic_DNA"/>
</dbReference>
<dbReference type="KEGG" id="bvi:Bcep1808_6779"/>
<sequence length="250" mass="26591">METTWMPKAVVEEQQHIDGVSGTAPVFRDERRAPAYGALFHSAEFSAEAIEKLPALAPYANQRVAVAAIGMQINPLYGARAELQFQVTTGDMDGAGSGYFFARALKGLSTRRLTFGDPAKTELGNVYAFSDTTSKAGTDGMMLGSAFGTLLLASAQVTTLNCWKTGLTQSIFDAIARHDAERIGFDARLSTDDEVVLAAGLKDILNAADNGEPYSTSELLGDSFKAARDAAWRSIVGAKASELQAPIVSN</sequence>
<evidence type="ECO:0000313" key="1">
    <source>
        <dbReference type="EMBL" id="ABO59667.1"/>
    </source>
</evidence>
<evidence type="ECO:0000313" key="2">
    <source>
        <dbReference type="Proteomes" id="UP000002287"/>
    </source>
</evidence>
<reference evidence="1 2" key="1">
    <citation type="submission" date="2007-03" db="EMBL/GenBank/DDBJ databases">
        <title>Complete sequence of plasmid pBVIE01 of Burkholderia vietnamiensis G4.</title>
        <authorList>
            <consortium name="US DOE Joint Genome Institute"/>
            <person name="Copeland A."/>
            <person name="Lucas S."/>
            <person name="Lapidus A."/>
            <person name="Barry K."/>
            <person name="Detter J.C."/>
            <person name="Glavina del Rio T."/>
            <person name="Hammon N."/>
            <person name="Israni S."/>
            <person name="Dalin E."/>
            <person name="Tice H."/>
            <person name="Pitluck S."/>
            <person name="Chain P."/>
            <person name="Malfatti S."/>
            <person name="Shin M."/>
            <person name="Vergez L."/>
            <person name="Schmutz J."/>
            <person name="Larimer F."/>
            <person name="Land M."/>
            <person name="Hauser L."/>
            <person name="Kyrpides N."/>
            <person name="Tiedje J."/>
            <person name="Richardson P."/>
        </authorList>
    </citation>
    <scope>NUCLEOTIDE SEQUENCE [LARGE SCALE GENOMIC DNA]</scope>
    <source>
        <strain evidence="2">G4 / LMG 22486</strain>
        <plasmid evidence="1 2">pBVIE01</plasmid>
    </source>
</reference>
<protein>
    <submittedName>
        <fullName evidence="1">Uncharacterized protein</fullName>
    </submittedName>
</protein>
<geneLocation type="plasmid" evidence="1 2">
    <name>pBVIE01</name>
</geneLocation>
<dbReference type="AlphaFoldDB" id="A4JTR4"/>